<dbReference type="Proteomes" id="UP001458880">
    <property type="component" value="Unassembled WGS sequence"/>
</dbReference>
<evidence type="ECO:0000256" key="1">
    <source>
        <dbReference type="SAM" id="MobiDB-lite"/>
    </source>
</evidence>
<feature type="compositionally biased region" description="Basic and acidic residues" evidence="1">
    <location>
        <begin position="48"/>
        <end position="61"/>
    </location>
</feature>
<dbReference type="AlphaFoldDB" id="A0AAW1N196"/>
<comment type="caution">
    <text evidence="2">The sequence shown here is derived from an EMBL/GenBank/DDBJ whole genome shotgun (WGS) entry which is preliminary data.</text>
</comment>
<feature type="compositionally biased region" description="Acidic residues" evidence="1">
    <location>
        <begin position="16"/>
        <end position="47"/>
    </location>
</feature>
<name>A0AAW1N196_POPJA</name>
<gene>
    <name evidence="2" type="ORF">QE152_g4318</name>
</gene>
<sequence>MKEAGSKSFDENYKEEVEDDNEEIDCDNEEVDGDTEDIDYGNEEISDDNEKVDYDDNKELNDADEGIDPGNETSETLKIKRLRFGMPSVGILKQGFNYWNSSICRWKIDLANGIAELKSILTCVLPPTITPYNGRELVQKASIKLQLDVSILCATTNHYTIQRERISAKSFDKIAVRRFHH</sequence>
<protein>
    <submittedName>
        <fullName evidence="2">Uncharacterized protein</fullName>
    </submittedName>
</protein>
<feature type="region of interest" description="Disordered" evidence="1">
    <location>
        <begin position="1"/>
        <end position="72"/>
    </location>
</feature>
<evidence type="ECO:0000313" key="3">
    <source>
        <dbReference type="Proteomes" id="UP001458880"/>
    </source>
</evidence>
<organism evidence="2 3">
    <name type="scientific">Popillia japonica</name>
    <name type="common">Japanese beetle</name>
    <dbReference type="NCBI Taxonomy" id="7064"/>
    <lineage>
        <taxon>Eukaryota</taxon>
        <taxon>Metazoa</taxon>
        <taxon>Ecdysozoa</taxon>
        <taxon>Arthropoda</taxon>
        <taxon>Hexapoda</taxon>
        <taxon>Insecta</taxon>
        <taxon>Pterygota</taxon>
        <taxon>Neoptera</taxon>
        <taxon>Endopterygota</taxon>
        <taxon>Coleoptera</taxon>
        <taxon>Polyphaga</taxon>
        <taxon>Scarabaeiformia</taxon>
        <taxon>Scarabaeidae</taxon>
        <taxon>Rutelinae</taxon>
        <taxon>Popillia</taxon>
    </lineage>
</organism>
<reference evidence="2 3" key="1">
    <citation type="journal article" date="2024" name="BMC Genomics">
        <title>De novo assembly and annotation of Popillia japonica's genome with initial clues to its potential as an invasive pest.</title>
        <authorList>
            <person name="Cucini C."/>
            <person name="Boschi S."/>
            <person name="Funari R."/>
            <person name="Cardaioli E."/>
            <person name="Iannotti N."/>
            <person name="Marturano G."/>
            <person name="Paoli F."/>
            <person name="Bruttini M."/>
            <person name="Carapelli A."/>
            <person name="Frati F."/>
            <person name="Nardi F."/>
        </authorList>
    </citation>
    <scope>NUCLEOTIDE SEQUENCE [LARGE SCALE GENOMIC DNA]</scope>
    <source>
        <strain evidence="2">DMR45628</strain>
    </source>
</reference>
<evidence type="ECO:0000313" key="2">
    <source>
        <dbReference type="EMBL" id="KAK9752356.1"/>
    </source>
</evidence>
<proteinExistence type="predicted"/>
<dbReference type="EMBL" id="JASPKY010000021">
    <property type="protein sequence ID" value="KAK9752356.1"/>
    <property type="molecule type" value="Genomic_DNA"/>
</dbReference>
<accession>A0AAW1N196</accession>
<feature type="compositionally biased region" description="Basic and acidic residues" evidence="1">
    <location>
        <begin position="1"/>
        <end position="15"/>
    </location>
</feature>
<keyword evidence="3" id="KW-1185">Reference proteome</keyword>